<feature type="transmembrane region" description="Helical" evidence="2">
    <location>
        <begin position="286"/>
        <end position="305"/>
    </location>
</feature>
<keyword evidence="1 4" id="KW-0378">Hydrolase</keyword>
<keyword evidence="2" id="KW-0812">Transmembrane</keyword>
<feature type="transmembrane region" description="Helical" evidence="2">
    <location>
        <begin position="133"/>
        <end position="155"/>
    </location>
</feature>
<dbReference type="AlphaFoldDB" id="A0AAV9XUG5"/>
<dbReference type="InterPro" id="IPR029058">
    <property type="entry name" value="AB_hydrolase_fold"/>
</dbReference>
<dbReference type="Pfam" id="PF08530">
    <property type="entry name" value="PepX_C"/>
    <property type="match status" value="1"/>
</dbReference>
<dbReference type="Gene3D" id="2.60.120.260">
    <property type="entry name" value="Galactose-binding domain-like"/>
    <property type="match status" value="1"/>
</dbReference>
<dbReference type="InterPro" id="IPR000383">
    <property type="entry name" value="Xaa-Pro-like_dom"/>
</dbReference>
<feature type="transmembrane region" description="Helical" evidence="2">
    <location>
        <begin position="312"/>
        <end position="338"/>
    </location>
</feature>
<organism evidence="4 5">
    <name type="scientific">Cryptosporidium xiaoi</name>
    <dbReference type="NCBI Taxonomy" id="659607"/>
    <lineage>
        <taxon>Eukaryota</taxon>
        <taxon>Sar</taxon>
        <taxon>Alveolata</taxon>
        <taxon>Apicomplexa</taxon>
        <taxon>Conoidasida</taxon>
        <taxon>Coccidia</taxon>
        <taxon>Eucoccidiorida</taxon>
        <taxon>Eimeriorina</taxon>
        <taxon>Cryptosporidiidae</taxon>
        <taxon>Cryptosporidium</taxon>
    </lineage>
</organism>
<evidence type="ECO:0000256" key="2">
    <source>
        <dbReference type="SAM" id="Phobius"/>
    </source>
</evidence>
<comment type="caution">
    <text evidence="4">The sequence shown here is derived from an EMBL/GenBank/DDBJ whole genome shotgun (WGS) entry which is preliminary data.</text>
</comment>
<name>A0AAV9XUG5_9CRYT</name>
<evidence type="ECO:0000256" key="1">
    <source>
        <dbReference type="ARBA" id="ARBA00022801"/>
    </source>
</evidence>
<feature type="transmembrane region" description="Helical" evidence="2">
    <location>
        <begin position="184"/>
        <end position="205"/>
    </location>
</feature>
<dbReference type="InterPro" id="IPR005674">
    <property type="entry name" value="CocE/Ser_esterase"/>
</dbReference>
<dbReference type="SUPFAM" id="SSF53474">
    <property type="entry name" value="alpha/beta-Hydrolases"/>
    <property type="match status" value="1"/>
</dbReference>
<feature type="transmembrane region" description="Helical" evidence="2">
    <location>
        <begin position="226"/>
        <end position="247"/>
    </location>
</feature>
<sequence>MNNSPNIENVVCESVHSNEKKDSNLRLEVTCIESYEDGDDLGRTWDDSLLHTPQSGVILKKNVENKEQELVETYCATDSDDNICSEGWSWSFSSTEINNTPINTPKSTKELRINKKQIFTRKLSKLLNNIKQFSTAIIVYIIYHITVLNLFPSIYTVNKEMNKDEIYEYYYVQYIIPKDLSTNIMDSCYMACVTYIIVYLVEKGLRSIFNELNSNKMSKFSRRRRLFCNISGRMFGIMCLLIIMIGLTQNIAHESLLTKGLLVPDIWFSLAKDKFKYDDYKGLSSYVIHTILYTTGLLVDFYGFITAIKMVFTYVCFIDLTILLSYLTLFVVIGLPLMQEGLLGPKNVCNANDHHWYKFNTTELTFFKTSSGNIHTGDFRGPTSTNYPPLFYSEYITMDDGVKIAVDVYLPRIKFLYKSLPTIVDITRYNRRMDVHWPFTLFSLWGEPRSTSMNIWSWQITQTFIPNNYAVVVVDTRGTGASTGHRVVDFSNNEVHDFKQIIEWIKNQPWSNRKIGVGGISYDGMAAIKTASSSSGSKNKGEINDTEDKVSFRNDKNLVDAVFALTSPMNVIKELIEPGGLICKPFVEDYFSITYSFEQYGTPLVHFLKTIRYYPFKLVIAFLLVLGNVSPVQGYKSIKKQALEMHQKNWNMSKTIKKYKHVDEPVELDDGTLINAEKLGNTEEVAQILGNKGVSVYLTTGYCDSANSRGVLQFYDSLIESSSKAYERYLFEAGNRTPKDKPQYKLVLGPWTHSGRSSCSPFGETISCFEPSLYYDLVRFMDCILKGVCWGKEEKNIHYYQVGEEKWYTTDKFPPSDTDYLEFTIEKNIQTDKLNITSQDLISNQQNRRLVQLIYTSKKEGKSVVNINSSSSSYLQIKVGDNYFSEYRTRWMIAMHPFRVTVSYNEGDKKTWHSGERYYQKRNNRQYIRFVTSSFSEQIRLVGSTWLHFSVQLMDGYDAPLYVYLEDISPDNKIKYVTEGIVQIGHRHVNMTKSALENIPHGSARKVIRPLTKNYYQPLQKIGDETEIQITLEPITWTFFKGHKLSILITGADTRNFKLHHIYQNIKIAKTINVKLDSTFMVKLPVSREDYNKWNGL</sequence>
<dbReference type="Gene3D" id="3.40.50.1820">
    <property type="entry name" value="alpha/beta hydrolase"/>
    <property type="match status" value="2"/>
</dbReference>
<dbReference type="InterPro" id="IPR008979">
    <property type="entry name" value="Galactose-bd-like_sf"/>
</dbReference>
<accession>A0AAV9XUG5</accession>
<dbReference type="SMART" id="SM00939">
    <property type="entry name" value="PepX_C"/>
    <property type="match status" value="1"/>
</dbReference>
<protein>
    <submittedName>
        <fullName evidence="4">Alpha beta hydrolase</fullName>
    </submittedName>
</protein>
<dbReference type="GO" id="GO:0008239">
    <property type="term" value="F:dipeptidyl-peptidase activity"/>
    <property type="evidence" value="ECO:0007669"/>
    <property type="project" value="InterPro"/>
</dbReference>
<keyword evidence="5" id="KW-1185">Reference proteome</keyword>
<keyword evidence="2" id="KW-1133">Transmembrane helix</keyword>
<dbReference type="SUPFAM" id="SSF49785">
    <property type="entry name" value="Galactose-binding domain-like"/>
    <property type="match status" value="1"/>
</dbReference>
<proteinExistence type="predicted"/>
<dbReference type="EMBL" id="JAWDEY010000036">
    <property type="protein sequence ID" value="KAK6587749.1"/>
    <property type="molecule type" value="Genomic_DNA"/>
</dbReference>
<feature type="domain" description="Xaa-Pro dipeptidyl-peptidase C-terminal" evidence="3">
    <location>
        <begin position="778"/>
        <end position="1082"/>
    </location>
</feature>
<reference evidence="4 5" key="1">
    <citation type="submission" date="2023-10" db="EMBL/GenBank/DDBJ databases">
        <title>Comparative genomics analysis reveals potential genetic determinants of host preference in Cryptosporidium xiaoi.</title>
        <authorList>
            <person name="Xiao L."/>
            <person name="Li J."/>
        </authorList>
    </citation>
    <scope>NUCLEOTIDE SEQUENCE [LARGE SCALE GENOMIC DNA]</scope>
    <source>
        <strain evidence="4 5">52996</strain>
    </source>
</reference>
<dbReference type="NCBIfam" id="TIGR00976">
    <property type="entry name" value="CocE_NonD"/>
    <property type="match status" value="1"/>
</dbReference>
<dbReference type="InterPro" id="IPR013736">
    <property type="entry name" value="Xaa-Pro_dipept_C"/>
</dbReference>
<keyword evidence="2" id="KW-0472">Membrane</keyword>
<evidence type="ECO:0000313" key="4">
    <source>
        <dbReference type="EMBL" id="KAK6587749.1"/>
    </source>
</evidence>
<dbReference type="Pfam" id="PF02129">
    <property type="entry name" value="Peptidase_S15"/>
    <property type="match status" value="1"/>
</dbReference>
<evidence type="ECO:0000313" key="5">
    <source>
        <dbReference type="Proteomes" id="UP001311799"/>
    </source>
</evidence>
<gene>
    <name evidence="4" type="ORF">RS030_81235</name>
</gene>
<evidence type="ECO:0000259" key="3">
    <source>
        <dbReference type="SMART" id="SM00939"/>
    </source>
</evidence>
<dbReference type="Proteomes" id="UP001311799">
    <property type="component" value="Unassembled WGS sequence"/>
</dbReference>